<accession>A0A455U990</accession>
<dbReference type="Gene3D" id="1.10.10.1150">
    <property type="entry name" value="Coenzyme PQQ synthesis protein D (PqqD)"/>
    <property type="match status" value="1"/>
</dbReference>
<evidence type="ECO:0000256" key="2">
    <source>
        <dbReference type="ARBA" id="ARBA00011741"/>
    </source>
</evidence>
<evidence type="ECO:0000313" key="4">
    <source>
        <dbReference type="EMBL" id="BBI61813.1"/>
    </source>
</evidence>
<dbReference type="InterPro" id="IPR022479">
    <property type="entry name" value="PqqD_bac"/>
</dbReference>
<dbReference type="KEGG" id="hsr:HSBAA_31190"/>
<evidence type="ECO:0008006" key="6">
    <source>
        <dbReference type="Google" id="ProtNLM"/>
    </source>
</evidence>
<dbReference type="InterPro" id="IPR008792">
    <property type="entry name" value="PQQD"/>
</dbReference>
<name>A0A455U990_9GAMM</name>
<dbReference type="Proteomes" id="UP000320231">
    <property type="component" value="Chromosome"/>
</dbReference>
<dbReference type="UniPathway" id="UPA00539"/>
<dbReference type="NCBIfam" id="TIGR03859">
    <property type="entry name" value="PQQ_PqqD"/>
    <property type="match status" value="1"/>
</dbReference>
<keyword evidence="3" id="KW-0884">PQQ biosynthesis</keyword>
<proteinExistence type="predicted"/>
<dbReference type="GO" id="GO:0018189">
    <property type="term" value="P:pyrroloquinoline quinone biosynthetic process"/>
    <property type="evidence" value="ECO:0007669"/>
    <property type="project" value="UniProtKB-UniPathway"/>
</dbReference>
<dbReference type="InterPro" id="IPR041881">
    <property type="entry name" value="PqqD_sf"/>
</dbReference>
<comment type="subunit">
    <text evidence="2">Monomer. Interacts with PqqE.</text>
</comment>
<protein>
    <recommendedName>
        <fullName evidence="6">Coenzyme PQQ synthesis protein D</fullName>
    </recommendedName>
</protein>
<evidence type="ECO:0000256" key="3">
    <source>
        <dbReference type="ARBA" id="ARBA00022905"/>
    </source>
</evidence>
<reference evidence="4 5" key="1">
    <citation type="journal article" date="2019" name="Microbiol. Resour. Announc.">
        <title>Complete Genome Sequence of Halomonas sulfidaeris Strain Esulfide1 Isolated from a Metal Sulfide Rock at a Depth of 2,200 Meters, Obtained Using Nanopore Sequencing.</title>
        <authorList>
            <person name="Saito M."/>
            <person name="Nishigata A."/>
            <person name="Galipon J."/>
            <person name="Arakawa K."/>
        </authorList>
    </citation>
    <scope>NUCLEOTIDE SEQUENCE [LARGE SCALE GENOMIC DNA]</scope>
    <source>
        <strain evidence="4 5">ATCC BAA-803</strain>
    </source>
</reference>
<sequence>MAARLAVPVGAHQDCFVLLYPEGMVKLNETAGAILNQIDGERSVSSIIKNLEALYPEAGALEGDVLEFLSEAQQNGWLTKEA</sequence>
<organism evidence="4 5">
    <name type="scientific">Vreelandella sulfidaeris</name>
    <dbReference type="NCBI Taxonomy" id="115553"/>
    <lineage>
        <taxon>Bacteria</taxon>
        <taxon>Pseudomonadati</taxon>
        <taxon>Pseudomonadota</taxon>
        <taxon>Gammaproteobacteria</taxon>
        <taxon>Oceanospirillales</taxon>
        <taxon>Halomonadaceae</taxon>
        <taxon>Vreelandella</taxon>
    </lineage>
</organism>
<dbReference type="Pfam" id="PF05402">
    <property type="entry name" value="PqqD"/>
    <property type="match status" value="1"/>
</dbReference>
<comment type="pathway">
    <text evidence="1">Cofactor biosynthesis; pyrroloquinoline quinone biosynthesis.</text>
</comment>
<gene>
    <name evidence="4" type="ORF">HSBAA_31190</name>
</gene>
<dbReference type="EMBL" id="AP019514">
    <property type="protein sequence ID" value="BBI61813.1"/>
    <property type="molecule type" value="Genomic_DNA"/>
</dbReference>
<dbReference type="AlphaFoldDB" id="A0A455U990"/>
<evidence type="ECO:0000256" key="1">
    <source>
        <dbReference type="ARBA" id="ARBA00004886"/>
    </source>
</evidence>
<evidence type="ECO:0000313" key="5">
    <source>
        <dbReference type="Proteomes" id="UP000320231"/>
    </source>
</evidence>
<dbReference type="GO" id="GO:0048038">
    <property type="term" value="F:quinone binding"/>
    <property type="evidence" value="ECO:0007669"/>
    <property type="project" value="InterPro"/>
</dbReference>